<accession>A0A9P3HCZ9</accession>
<dbReference type="EMBL" id="BQFW01000009">
    <property type="protein sequence ID" value="GJJ74341.1"/>
    <property type="molecule type" value="Genomic_DNA"/>
</dbReference>
<reference evidence="4" key="2">
    <citation type="journal article" date="2022" name="Microbiol. Resour. Announc.">
        <title>Whole-Genome Sequence of Entomortierella parvispora E1425, a Mucoromycotan Fungus Associated with Burkholderiaceae-Related Endosymbiotic Bacteria.</title>
        <authorList>
            <person name="Herlambang A."/>
            <person name="Guo Y."/>
            <person name="Takashima Y."/>
            <person name="Narisawa K."/>
            <person name="Ohta H."/>
            <person name="Nishizawa T."/>
        </authorList>
    </citation>
    <scope>NUCLEOTIDE SEQUENCE</scope>
    <source>
        <strain evidence="4">E1425</strain>
    </source>
</reference>
<dbReference type="InterPro" id="IPR000772">
    <property type="entry name" value="Ricin_B_lectin"/>
</dbReference>
<name>A0A9P3HCZ9_9FUNG</name>
<dbReference type="SUPFAM" id="SSF50370">
    <property type="entry name" value="Ricin B-like lectins"/>
    <property type="match status" value="1"/>
</dbReference>
<organism evidence="4 5">
    <name type="scientific">Entomortierella parvispora</name>
    <dbReference type="NCBI Taxonomy" id="205924"/>
    <lineage>
        <taxon>Eukaryota</taxon>
        <taxon>Fungi</taxon>
        <taxon>Fungi incertae sedis</taxon>
        <taxon>Mucoromycota</taxon>
        <taxon>Mortierellomycotina</taxon>
        <taxon>Mortierellomycetes</taxon>
        <taxon>Mortierellales</taxon>
        <taxon>Mortierellaceae</taxon>
        <taxon>Entomortierella</taxon>
    </lineage>
</organism>
<dbReference type="CDD" id="cd00161">
    <property type="entry name" value="beta-trefoil_Ricin-like"/>
    <property type="match status" value="1"/>
</dbReference>
<protein>
    <recommendedName>
        <fullName evidence="3">Ricin B lectin domain-containing protein</fullName>
    </recommendedName>
</protein>
<feature type="compositionally biased region" description="Basic and acidic residues" evidence="1">
    <location>
        <begin position="73"/>
        <end position="85"/>
    </location>
</feature>
<feature type="region of interest" description="Disordered" evidence="1">
    <location>
        <begin position="49"/>
        <end position="104"/>
    </location>
</feature>
<dbReference type="SMART" id="SM00458">
    <property type="entry name" value="RICIN"/>
    <property type="match status" value="1"/>
</dbReference>
<evidence type="ECO:0000259" key="3">
    <source>
        <dbReference type="SMART" id="SM00458"/>
    </source>
</evidence>
<sequence>MQILRTRLASLLLVACASSIAILQTASGLTEVSETNAHAEAQSLDHRDHGAGHLKHHQHLGHLGHPNRPHHFHDKEGKGKQDGPRHRSKDKHHHLHHNSRHKKPNVSTYKISLVCSDFVIDTIQCPVRPTDPGSPPSCHAMNNNVDIVYIFMQEPCSKDLPTVCPKPIAMAVNDESEIADLPDNTVLSAKTEGNHALYKRNRGGHPLKHRDHHGKNQHHHHGRGKHGHKNHRHKHCHDKDKNKHPYKDLCVAVGDFCGNALYGCDFVATTLYRCDAIGQRPKPIVEDSASCGGTKACLCPASPTGIICGQDLPKECKVSKNSVYDCSGGAGTIPKLVGDCESGKVCRKDDPSKDATCVPIGCECSGDKVVCSDSFPDACGYSKNTIYRCTNGGKPEKVIECQDPEVCTSLSDGAICKPEEHDKCVCPTGGSNKICGSQLPEDCKAQLNGIYDCSAGGGTKPSEIGLCPPGIECVDGAGSNDAICGSYNCDCTGDLVVCSNAFPEKCKLQPNTIYKCTASGRPAKVTSCKDGETCITVADGSICRPDDCKCTDDGVVCGDAFPAKCNLKTSSLYDCKKGGDPVFKTECSNPGRCTSTQASMSAEAVFKANANDRCIDGCTCGDRGKACASTFPPECNYPLDSIVDCSGSGATPTNFQKCVTGACIVSNGDDRCSNNKCTCPGDTPICGFDLPKECNAKPHIIYYCPDGKGTEPVELTECKPGTICNKKDAPIGAACGGENCDCPGDKEVCSNAFPDFCGYEKNAIYECTTSGKPMKRKNCEDNQACVTLSDGAVCTQTDCKCPTDGDICGIFFPQACRIPTDDIYSCVKGEDPVLTRVCGVGGCIATVGSSMATATAVFQGASASDKCVEDPCKCQEKGDVCGSTFPSVCNFFSMDTLYGCTGNGATPTEKVKCAKDKCIVTAGDDVCDRNPCACEDDSAICGSAFSPKCDLDPKTLYKCDGAGSIPTMEEVCDIQCIVKEGPDECSPNPCICKEVKKAICGNTFNKVCGLDEDTLYECSSVGAEPKPIRKCDAGCEEGAENSDDFCRDLCVCPESKKDKICGSELPDFCKGYKNAIYHCPNGEGSKPLLIGHCEPGLECVRKEELDDATCGSRNCECNGNMEVCSDSFPKKCGLDSNTIYKCTASGRPAKVASCNEGEICIALADGSICRPDDCKCTSDGVVCGDAFPAKCNLRMDALFDCKRGEDPVFKSECDKPGRCFASKASISAASVFKATSDDKCVDGCTCGDKGIACTSTFPPECGLQQNSIVECSGTGAKPTNPQVCKDGHCVVSNGNDRCSNDKCTCPGDNPVCGSDLPKECNAKVNIIYHCPDGKGTEPQELFECMPGTICHKKGDPAKAICGPENCECFGDHEVCSSVFPDSCGLDENSIYKCTLSGKPEKKADCLDTESCVTLSGGVACAKDDCKCHTDGDVCGAVFPYHCRIPSGDIYSCVKGETPDLKEDCGASECIATKGSLMAITAAVFLEAAAKDRCAEDPCQCQEKNLACGLTFPEECKLSKDTLYECTAAGETPREIEKCDVDKCIISGGDNRCDGGICACKDEDLTCGSAFPPECKLDPRTLYNCAIAGSKPTPNKTCKTKCVEKDGPDECDPEDDPSILECRCKDDYDICGVVFPEYCRRDPNTLYKCSGNGTRPSDPTPCTGGQCLVLEGNDKCSGLCLCREAKEAVCGNKFDITCGLDDGTLYECPSIGATPKPIEKCKAGCEGAGIDKPDVCKDPCACPTGRMRICGYELPAECMADKNAIYLCPGGDRSKPSLIGHCMPGVECVRERSSDNANCGTHNCDCVGSNEVCSDFFPGTCGLEPNTVYRCTANGKPEKVAPCGAGEVCITVSDGSICRINNCKCLGDGPTCGEAFPPDCNIPTDALYDCKKGEDPVLKSTCPQPGRCSASKSSVSAAAIFKATADDKCVDGCKCEAKETVCAWTFPSQCNLPANSLVECSGPGAKPTNPQICENNACLVNIGHDRCSDDKCTCVRAGLVCGSELPSECHANDNTVYNCAGQGSRPEELSECPPGTECIPRDGTPGAVCGSKKCDCFGHATVCSDSFPESCGLDKNSVYQCTSSGRAEKVQDCEKGQCVQLADGAICTIDKCKCPHDGDVCGAIFPMDCKIPAGNIYTCVKGEDPILKEECPVGCISTMKSARSLISAKSVFEATEGAADKCTQDPCKCPSKGVFCGSNFPESCGYDKDTLYDCKGLGETPIEKETCAKDKCINLVGENRCDKCLCPTGSTGSVCGSKLPNECNADKNTIYDCSDGPNTTPLPLGPCKPGVECVEHAGSKDADCGSRTCDCSGDMEVCSNSFPDHCGMDPNTIYKCTPSGRPIKVASCKGGETCITVADGSLCRPDNCKCTSDGVVCGDAFPDKCHLKTNSLYDCKKGEDPVFKSECDKPGRCFASKASISAASVFKATFNDKCVDGCSCGDKGTACTSTFPPECNLPANSIVECFGPGVLPKNPKKCEYDTCIVNNGNDKCSNIKCTCSDNTPVCGFNLPEECNAKKNTIYHCPGGIGTEPEELTECKPGTICNQKAPPIGAACGGVDCECIGDHAVCSEVFPDYCKYDKNTIYRCTRTGQPQKIETCADDEACVTLSDGPVCTQTDCKCPTDGDVCGSVFPQDCRIPTGDIYSCVKGEKPVLKEDCGVGGCISSKGSSLAAAAAVFQGTAATDKCVDDPCKCQERKLICGVTFPEQCQFPADTLYECTGNGATPTIKETCEEGSTCVVTAGDNKCKNDKCFCPTGGTNNICGSQLPVECKAHLNGIYDCSAGGGTRPSEIGLCPPGVECVDGAGSNDAICGSHNCDCTGDLVVCSNAFPDKCKLQPNTIYKCTASGRPAKVTSCKDGETCITVADGSICRPDDCKCTDDGVVCGDAFPARCDLKTSSLYDCKKGENPIFKTECSDPGRCTSAQAFISAQAVFKANANDRCIDGCTCGDRGKECTSTFPPECSYPVDSIVDCSGSGATPTNFQKCVTGACIVSNGEDRCSNNKCTCPGDTPICGFDLPEECNAKPHIIYYCPDGKGTEPVELTECKPGTICNKKDAPIGAACGGENCDCPGDREVCSNAFPDFCGYEKNAIYECTTTGKPLKRKNCEDNQACVTLSDGAVCTQTDCKCPTDGDVCGLVFPQACRIPTSEIYSCVKGEDPVLTEDCGVGGCIATVGSSMATATAVFQGVTASDKCVEDPCKCQEKGDVCGSTFPGVCNFSRDTLYECIGYGATPTEKVKCAKDKCIVTAGDDKCDNCICPTGGTSKICGSQLHVECKAHLNGLYDCSAGAGTTPSQIGLCPPGIECVDGAGSNDAICGSYNCDCFGDLVVCSNAFPDKCGLQPNTIYKCTASGRPAKVTSCKDGETCITVADGSICRPDDCKCTDDGVVCGDAFPAKCNLKTSALYDCKKGEDPVFKTECSDPGRCTSTEASISAEAVFKATANDRCIDGCTCGDRGKACTSTFPPECNYPLNSIVDCSASGATPTNFQKCVTGACIVSNGEDRCSNNKCTCPGDIPICGYDLPEECNANRHSVYYCPDGKGTEPKELTECKPGTICNRKEPPVGAECGGLTCECPGDMEVCSNSFPDTCGYDKNAIYKCTTSGRPTKTKDCENNQACVTLSDGAVCTQTDCKCPTDGNVCGLVFPQACRIPTGDIYSCVKGEDPVLTEDCGIGGCIATVGPSMEAAAAAFQGEAASDKCVEDPCKCQEKGDACGFTFPEECHLPRDTLYRCSGKDATPEKKMECDPGGCIPTAGDDLCRYCICPDDTPTCGSVFGPECNLDSSTLYSCSHAGALPLTPTECAWGCDVRDGPDRCNADCLCKNGNDVCGSTFPSKCGYKPDTLYKCSGALADPSAPVDCAWGCDAKSGPDSCNVDCLCVDKDDVCGSDFPPRCGYKKDTLYKCTDALADPSSPTVCKWGCDIKPGPDKCNADCQCKDGDDVCGSVFPPKCGLEKNALYKCAGPLADPTSPVVCRKGCDVRPGPDKCNTDCLCKSDEDVCGSEFPDKCGFDKNSLYKCSGAFADPTSPIVCRKGCDVKPGPDKCNIDCLCKNGEDVCGSEFPEKCGFDKNALYKCAGPLADPTSPVVCRKGCDVKPGPDKCNIDCLCKNGDDVCGSEFPDKCGFDKNALYKCAGPLADPTSPVVCRKGCDVKPGPDKCNTDCLCKNDEDVCGSEFPDKCGFDKNYLYKCSGPLADPTSPVVCRKGCDVRPGPDKCNTDCLCKNGEDVCGSEFPDKCGFDKNSLYKCSGALADPTSPVVCRKGCDVKPGPDQCNTDCLCKNGEDVCGSEFPPKCGLQKDSLYKCSGALADPSSPVACPKGCDVKPGPDQCNTDCLCKDGNNVCGTEFPDKCGFKKDSLYSCSGALAEPSRPQTCTFGPCLVIKDKNDICTPDPCLCTEKKRFCSNSLPATCGFSNNTVLDCSGSGVRPQIVKECETADTCVEDPVQGAICKCLPAESGNIINPYSGKCIAVPKLAVGEGVIFMNCSSKVSYNDWRLVGGRIKSQNNQFCLGYKLGTRPYENNRMIVLRCDSNEKTTIGWTIVNRESIMSGEGRLCVDIEGPIYVDGNPIIAYPCHGGENQLWTLPLGWGC</sequence>
<feature type="domain" description="Ricin B lectin" evidence="3">
    <location>
        <begin position="4452"/>
        <end position="4582"/>
    </location>
</feature>
<feature type="compositionally biased region" description="Basic residues" evidence="1">
    <location>
        <begin position="86"/>
        <end position="104"/>
    </location>
</feature>
<feature type="chain" id="PRO_5040497436" description="Ricin B lectin domain-containing protein" evidence="2">
    <location>
        <begin position="29"/>
        <end position="4587"/>
    </location>
</feature>
<dbReference type="Proteomes" id="UP000827284">
    <property type="component" value="Unassembled WGS sequence"/>
</dbReference>
<feature type="compositionally biased region" description="Basic residues" evidence="1">
    <location>
        <begin position="204"/>
        <end position="236"/>
    </location>
</feature>
<keyword evidence="5" id="KW-1185">Reference proteome</keyword>
<dbReference type="PROSITE" id="PS50231">
    <property type="entry name" value="RICIN_B_LECTIN"/>
    <property type="match status" value="1"/>
</dbReference>
<gene>
    <name evidence="4" type="ORF">EMPS_06699</name>
</gene>
<proteinExistence type="predicted"/>
<dbReference type="OrthoDB" id="2447511at2759"/>
<evidence type="ECO:0000313" key="4">
    <source>
        <dbReference type="EMBL" id="GJJ74341.1"/>
    </source>
</evidence>
<evidence type="ECO:0000256" key="1">
    <source>
        <dbReference type="SAM" id="MobiDB-lite"/>
    </source>
</evidence>
<reference evidence="4" key="1">
    <citation type="submission" date="2021-11" db="EMBL/GenBank/DDBJ databases">
        <authorList>
            <person name="Herlambang A."/>
            <person name="Guo Y."/>
            <person name="Takashima Y."/>
            <person name="Nishizawa T."/>
        </authorList>
    </citation>
    <scope>NUCLEOTIDE SEQUENCE</scope>
    <source>
        <strain evidence="4">E1425</strain>
    </source>
</reference>
<feature type="compositionally biased region" description="Basic residues" evidence="1">
    <location>
        <begin position="52"/>
        <end position="72"/>
    </location>
</feature>
<dbReference type="Gene3D" id="2.80.10.50">
    <property type="match status" value="1"/>
</dbReference>
<feature type="signal peptide" evidence="2">
    <location>
        <begin position="1"/>
        <end position="28"/>
    </location>
</feature>
<evidence type="ECO:0000313" key="5">
    <source>
        <dbReference type="Proteomes" id="UP000827284"/>
    </source>
</evidence>
<keyword evidence="2" id="KW-0732">Signal</keyword>
<dbReference type="InterPro" id="IPR035992">
    <property type="entry name" value="Ricin_B-like_lectins"/>
</dbReference>
<feature type="region of interest" description="Disordered" evidence="1">
    <location>
        <begin position="204"/>
        <end position="240"/>
    </location>
</feature>
<comment type="caution">
    <text evidence="4">The sequence shown here is derived from an EMBL/GenBank/DDBJ whole genome shotgun (WGS) entry which is preliminary data.</text>
</comment>
<evidence type="ECO:0000256" key="2">
    <source>
        <dbReference type="SAM" id="SignalP"/>
    </source>
</evidence>